<dbReference type="CDD" id="cd03024">
    <property type="entry name" value="DsbA_FrnE"/>
    <property type="match status" value="1"/>
</dbReference>
<dbReference type="PATRIC" id="fig|1562970.3.peg.572"/>
<feature type="domain" description="DSBA-like thioredoxin" evidence="1">
    <location>
        <begin position="3"/>
        <end position="204"/>
    </location>
</feature>
<dbReference type="PANTHER" id="PTHR13887:SF41">
    <property type="entry name" value="THIOREDOXIN SUPERFAMILY PROTEIN"/>
    <property type="match status" value="1"/>
</dbReference>
<dbReference type="EMBL" id="LN515532">
    <property type="protein sequence ID" value="CEA15342.1"/>
    <property type="molecule type" value="Genomic_DNA"/>
</dbReference>
<gene>
    <name evidence="2" type="ORF">ING2E5B_0575</name>
</gene>
<dbReference type="SUPFAM" id="SSF52833">
    <property type="entry name" value="Thioredoxin-like"/>
    <property type="match status" value="1"/>
</dbReference>
<dbReference type="STRING" id="1562970.ING2E5B_0575"/>
<dbReference type="HOGENOM" id="CLU_069253_0_2_10"/>
<evidence type="ECO:0000313" key="2">
    <source>
        <dbReference type="EMBL" id="CEA15342.1"/>
    </source>
</evidence>
<dbReference type="KEGG" id="pbt:ING2E5B_0575"/>
<dbReference type="GO" id="GO:0016491">
    <property type="term" value="F:oxidoreductase activity"/>
    <property type="evidence" value="ECO:0007669"/>
    <property type="project" value="InterPro"/>
</dbReference>
<reference evidence="2 3" key="1">
    <citation type="submission" date="2014-08" db="EMBL/GenBank/DDBJ databases">
        <authorList>
            <person name="Wibberg D."/>
        </authorList>
    </citation>
    <scope>NUCLEOTIDE SEQUENCE [LARGE SCALE GENOMIC DNA]</scope>
    <source>
        <strain evidence="3">ING2-E5B</strain>
    </source>
</reference>
<dbReference type="PANTHER" id="PTHR13887">
    <property type="entry name" value="GLUTATHIONE S-TRANSFERASE KAPPA"/>
    <property type="match status" value="1"/>
</dbReference>
<dbReference type="InterPro" id="IPR036249">
    <property type="entry name" value="Thioredoxin-like_sf"/>
</dbReference>
<evidence type="ECO:0000259" key="1">
    <source>
        <dbReference type="Pfam" id="PF01323"/>
    </source>
</evidence>
<dbReference type="Pfam" id="PF01323">
    <property type="entry name" value="DSBA"/>
    <property type="match status" value="1"/>
</dbReference>
<dbReference type="AlphaFoldDB" id="A0A098C097"/>
<dbReference type="OrthoDB" id="9799122at2"/>
<sequence length="235" mass="26580">MKIEIWSDVMCPFCYIGKRNFETALEQFSNKNGIEVEWKSFQLDPSLPEVQDSNYTDYLMVSKGLGRPQVEGMLNNVTQMAKGVGLEYDFDRAVMVNSFKAHRVLQLAKMRGLGDAAEERLFRAFFTEGRNIADDETLLELGKEAGLNETEIRSSLSDERYSDMVRQDIQEARAIGVTGVPFFVFNRKYAVSGAQPPQAFLQTLEKAYAEWREANPEIKIEVTKGQSCSIDGVCD</sequence>
<dbReference type="Gene3D" id="3.40.30.10">
    <property type="entry name" value="Glutaredoxin"/>
    <property type="match status" value="1"/>
</dbReference>
<proteinExistence type="predicted"/>
<name>A0A098C097_9BACT</name>
<organism evidence="2 3">
    <name type="scientific">Fermentimonas caenicola</name>
    <dbReference type="NCBI Taxonomy" id="1562970"/>
    <lineage>
        <taxon>Bacteria</taxon>
        <taxon>Pseudomonadati</taxon>
        <taxon>Bacteroidota</taxon>
        <taxon>Bacteroidia</taxon>
        <taxon>Bacteroidales</taxon>
        <taxon>Dysgonomonadaceae</taxon>
        <taxon>Fermentimonas</taxon>
    </lineage>
</organism>
<dbReference type="InterPro" id="IPR001853">
    <property type="entry name" value="DSBA-like_thioredoxin_dom"/>
</dbReference>
<keyword evidence="3" id="KW-1185">Reference proteome</keyword>
<accession>A0A098C097</accession>
<dbReference type="Proteomes" id="UP000032417">
    <property type="component" value="Chromosome 1"/>
</dbReference>
<evidence type="ECO:0000313" key="3">
    <source>
        <dbReference type="Proteomes" id="UP000032417"/>
    </source>
</evidence>
<protein>
    <submittedName>
        <fullName evidence="2">DSBA oxidoreductase</fullName>
    </submittedName>
</protein>